<feature type="transmembrane region" description="Helical" evidence="2">
    <location>
        <begin position="383"/>
        <end position="409"/>
    </location>
</feature>
<keyword evidence="2" id="KW-0472">Membrane</keyword>
<keyword evidence="5" id="KW-1185">Reference proteome</keyword>
<feature type="transmembrane region" description="Helical" evidence="2">
    <location>
        <begin position="279"/>
        <end position="303"/>
    </location>
</feature>
<proteinExistence type="predicted"/>
<dbReference type="OrthoDB" id="3235960at2759"/>
<feature type="compositionally biased region" description="Basic and acidic residues" evidence="1">
    <location>
        <begin position="1072"/>
        <end position="1084"/>
    </location>
</feature>
<evidence type="ECO:0000259" key="3">
    <source>
        <dbReference type="Pfam" id="PF20153"/>
    </source>
</evidence>
<protein>
    <recommendedName>
        <fullName evidence="3">DUF6535 domain-containing protein</fullName>
    </recommendedName>
</protein>
<dbReference type="InterPro" id="IPR045338">
    <property type="entry name" value="DUF6535"/>
</dbReference>
<organism evidence="4 5">
    <name type="scientific">Sistotremastrum niveocremeum HHB9708</name>
    <dbReference type="NCBI Taxonomy" id="1314777"/>
    <lineage>
        <taxon>Eukaryota</taxon>
        <taxon>Fungi</taxon>
        <taxon>Dikarya</taxon>
        <taxon>Basidiomycota</taxon>
        <taxon>Agaricomycotina</taxon>
        <taxon>Agaricomycetes</taxon>
        <taxon>Sistotremastrales</taxon>
        <taxon>Sistotremastraceae</taxon>
        <taxon>Sertulicium</taxon>
        <taxon>Sertulicium niveocremeum</taxon>
    </lineage>
</organism>
<feature type="region of interest" description="Disordered" evidence="1">
    <location>
        <begin position="482"/>
        <end position="501"/>
    </location>
</feature>
<dbReference type="EMBL" id="KV419412">
    <property type="protein sequence ID" value="KZS92085.1"/>
    <property type="molecule type" value="Genomic_DNA"/>
</dbReference>
<keyword evidence="2" id="KW-1133">Transmembrane helix</keyword>
<evidence type="ECO:0000313" key="4">
    <source>
        <dbReference type="EMBL" id="KZS92085.1"/>
    </source>
</evidence>
<feature type="transmembrane region" description="Helical" evidence="2">
    <location>
        <begin position="323"/>
        <end position="348"/>
    </location>
</feature>
<evidence type="ECO:0000256" key="2">
    <source>
        <dbReference type="SAM" id="Phobius"/>
    </source>
</evidence>
<sequence length="1282" mass="144913">MPHRWAKKAESQSSLLRFVNIPLLFRISILDYPSPNLNAMNQCHEFQPLLPASQRARLSSTCHSEFSEASKYLIDCLECLPYISNHPIPHRWRRFDLETSMTPETRYEPTLNLQNFDTCLLISGPRCTTRPNRGLSVGTTQFSHTLIPLPLSHLPNRLTLSTQLSPFLQLRYLRSLVAMADPEPAVPQDAPVATSSGLTPMFGQMLELMREQNKMMAEQGKTLKEHSTMLETLKTDALKNDQPAEGRPLRDRLAWSALGKEAWIKTKEKVDGWRDLMQISLVFIAIFLTVVTAFIIPVIQAFSPSSSTSGDESKPSKPPLPPLSTQLIALFYYLALIVSILNSVLCVLGMQWAGRLLAVPYGKDDFERTMAHEQRKAIAEGKLIPLMGVLFWTLLLSIGFFIIGLLIQLWELAFSCDRPSFILVAGAAVATALAIVILGIILATTYHAAVNQNSPFESPLSAAMRPALRWFKSKTQRKDASKEFDEGEHAESSQEKTVDELVRAEEEDTDTVKALKTYARLVLNTTDAEVLERTVPSFEIGEWYTAGDKLWDVFLAVRERFLATDTSFRVKETVNKQLVYFSEWSGWRAEHGNWKNDLGGNAITRWCKDQCEELVYRSCESHRQFFPAFVFFASLDRNNEDLRGDEPESYEECVARVLSSYDRDGELGARFDVFLSAVEECRSLIEDGRSNDVTRILSRGDRSSLLRSLLRNRYISWDGIKDIVALNTRGNEVVVLEELANFFSNAPNMRPVGIFSSDLLVIDFLGSLIPSLPLTFTVPQSLDLGPTLRLFCRYQSDIEVLSLYSDTLIYFLDHGGFEALSSLGPASDFFHLCLTRSSDELPINTARAQLYLDENHAIFTSLPGPSDQDLQDLVDAFVAYKKNTSAQDLEDNFVDAAMGCDCLIREQKRDEVQGILLRVGPLPIVEILIRDPRLRLKHISSLILLIVEGGEHTYLRDLSAAITDPSLLDDPDAYQPIIEFLALILPYLPSDFTVPQEFDLSQTFSLFMRNDPDRTLSDQSYVRRFLETCVRPHYPEFLFWEPNERTSESTRQRAAELMKKLDAAQQSSGGDRAADRTKPPEPIRTDIAEPRRSLVTRVWHALASRVTDSLPWKRKEKKQGDVGDMEMALRVPSGFYQPNLFLRTGVVLVVCHSRFNPKKELERPRASRPSRRVVTLARAFGVAFVLNRDARIEILPWSWINSYLGKITYDFADRKLRSQDETRTATNSKIKQLECVPCLESSHVVSLSAEKWSIANSINLDGGGAEVIMRRVKTGTIMIVIT</sequence>
<dbReference type="STRING" id="1314777.A0A164T4X9"/>
<gene>
    <name evidence="4" type="ORF">SISNIDRAFT_467308</name>
</gene>
<reference evidence="4 5" key="1">
    <citation type="journal article" date="2016" name="Mol. Biol. Evol.">
        <title>Comparative Genomics of Early-Diverging Mushroom-Forming Fungi Provides Insights into the Origins of Lignocellulose Decay Capabilities.</title>
        <authorList>
            <person name="Nagy L.G."/>
            <person name="Riley R."/>
            <person name="Tritt A."/>
            <person name="Adam C."/>
            <person name="Daum C."/>
            <person name="Floudas D."/>
            <person name="Sun H."/>
            <person name="Yadav J.S."/>
            <person name="Pangilinan J."/>
            <person name="Larsson K.H."/>
            <person name="Matsuura K."/>
            <person name="Barry K."/>
            <person name="Labutti K."/>
            <person name="Kuo R."/>
            <person name="Ohm R.A."/>
            <person name="Bhattacharya S.S."/>
            <person name="Shirouzu T."/>
            <person name="Yoshinaga Y."/>
            <person name="Martin F.M."/>
            <person name="Grigoriev I.V."/>
            <person name="Hibbett D.S."/>
        </authorList>
    </citation>
    <scope>NUCLEOTIDE SEQUENCE [LARGE SCALE GENOMIC DNA]</scope>
    <source>
        <strain evidence="4 5">HHB9708</strain>
    </source>
</reference>
<evidence type="ECO:0000313" key="5">
    <source>
        <dbReference type="Proteomes" id="UP000076722"/>
    </source>
</evidence>
<feature type="region of interest" description="Disordered" evidence="1">
    <location>
        <begin position="1061"/>
        <end position="1084"/>
    </location>
</feature>
<dbReference type="Proteomes" id="UP000076722">
    <property type="component" value="Unassembled WGS sequence"/>
</dbReference>
<evidence type="ECO:0000256" key="1">
    <source>
        <dbReference type="SAM" id="MobiDB-lite"/>
    </source>
</evidence>
<keyword evidence="2" id="KW-0812">Transmembrane</keyword>
<accession>A0A164T4X9</accession>
<name>A0A164T4X9_9AGAM</name>
<feature type="transmembrane region" description="Helical" evidence="2">
    <location>
        <begin position="421"/>
        <end position="443"/>
    </location>
</feature>
<dbReference type="Pfam" id="PF20153">
    <property type="entry name" value="DUF6535"/>
    <property type="match status" value="1"/>
</dbReference>
<feature type="domain" description="DUF6535" evidence="3">
    <location>
        <begin position="255"/>
        <end position="411"/>
    </location>
</feature>